<dbReference type="InterPro" id="IPR024478">
    <property type="entry name" value="HlyB_4HB_MCP"/>
</dbReference>
<dbReference type="InterPro" id="IPR003660">
    <property type="entry name" value="HAMP_dom"/>
</dbReference>
<gene>
    <name evidence="8" type="ORF">SM757_24930</name>
</gene>
<dbReference type="Pfam" id="PF00015">
    <property type="entry name" value="MCPsignal"/>
    <property type="match status" value="1"/>
</dbReference>
<dbReference type="InterPro" id="IPR047347">
    <property type="entry name" value="YvaQ-like_sensor"/>
</dbReference>
<dbReference type="InterPro" id="IPR004089">
    <property type="entry name" value="MCPsignal_dom"/>
</dbReference>
<keyword evidence="5" id="KW-0472">Membrane</keyword>
<feature type="domain" description="Methyl-accepting transducer" evidence="6">
    <location>
        <begin position="273"/>
        <end position="502"/>
    </location>
</feature>
<dbReference type="CDD" id="cd11386">
    <property type="entry name" value="MCP_signal"/>
    <property type="match status" value="1"/>
</dbReference>
<organism evidence="8 9">
    <name type="scientific">Azohydromonas lata</name>
    <dbReference type="NCBI Taxonomy" id="45677"/>
    <lineage>
        <taxon>Bacteria</taxon>
        <taxon>Pseudomonadati</taxon>
        <taxon>Pseudomonadota</taxon>
        <taxon>Betaproteobacteria</taxon>
        <taxon>Burkholderiales</taxon>
        <taxon>Sphaerotilaceae</taxon>
        <taxon>Azohydromonas</taxon>
    </lineage>
</organism>
<evidence type="ECO:0000256" key="4">
    <source>
        <dbReference type="SAM" id="MobiDB-lite"/>
    </source>
</evidence>
<evidence type="ECO:0000259" key="7">
    <source>
        <dbReference type="PROSITE" id="PS50885"/>
    </source>
</evidence>
<name>A0ABU5ILQ2_9BURK</name>
<sequence>MTQHTRLGTSARLALAFGTVAAIGLSISAYSLSTMKSLDGKVDELAHNRLVKIAEFSEMLDNFDGVARSARNYLISDDKNFQAGEREKIRHYREKNAALLVEFDKVIVIPRGKELLKTIEDNRGQFVTAVDKALELADQGNKAEAGKQLLGPARELQHVIFKAVMESRDMQQDMAKELARESEATVQTAMSVMGVLALLMAVIGGAVAWVTARGLRKALGAEPAELADIVNRVADSDLSQPLSVPPDAPASVMAAVARMQSSLSQVVATVRQGAESVASASSQIAHGNQDLSQRTEEQASALQQTAAAMDELGSTVRHNADNAGQADQLAQGASSVAVRGGSVVQQVVNTMQGMEESSRKISDIIGTIDGIAFQTNILALNAAVEAARAGEQGRGFAVVAGEVRTLAQRSAQAAKEIKALITDSVQRVGEGSAQVAQAGQTMEEVVGAIRRVTDLMGEINAASAEQHKGVSQIGEAVSQMDQVTQQNAALVEESAAAAESLRLQSQRLVDAVAVFRLGHQGGAAMDPGERPAPAAFAPVKPLPQATAATRRACGQPSSVARTGLRTRPAPAQALAAPRQHAVAEGGDDEWTSF</sequence>
<evidence type="ECO:0000256" key="3">
    <source>
        <dbReference type="PROSITE-ProRule" id="PRU00284"/>
    </source>
</evidence>
<reference evidence="8 9" key="1">
    <citation type="submission" date="2023-11" db="EMBL/GenBank/DDBJ databases">
        <title>Draft genome of Azohydromonas lata strain H1 (DSM1123), a polyhydroxyalkanoate producer.</title>
        <authorList>
            <person name="Traversa D."/>
            <person name="D'Addabbo P."/>
            <person name="Pazzani C."/>
            <person name="Manzari C."/>
            <person name="Chiara M."/>
            <person name="Scrascia M."/>
        </authorList>
    </citation>
    <scope>NUCLEOTIDE SEQUENCE [LARGE SCALE GENOMIC DNA]</scope>
    <source>
        <strain evidence="8 9">H1</strain>
    </source>
</reference>
<proteinExistence type="inferred from homology"/>
<dbReference type="Proteomes" id="UP001293718">
    <property type="component" value="Unassembled WGS sequence"/>
</dbReference>
<dbReference type="Pfam" id="PF12729">
    <property type="entry name" value="4HB_MCP_1"/>
    <property type="match status" value="1"/>
</dbReference>
<keyword evidence="5" id="KW-1133">Transmembrane helix</keyword>
<feature type="region of interest" description="Disordered" evidence="4">
    <location>
        <begin position="548"/>
        <end position="593"/>
    </location>
</feature>
<evidence type="ECO:0000256" key="2">
    <source>
        <dbReference type="ARBA" id="ARBA00029447"/>
    </source>
</evidence>
<comment type="similarity">
    <text evidence="2">Belongs to the methyl-accepting chemotaxis (MCP) protein family.</text>
</comment>
<comment type="caution">
    <text evidence="8">The sequence shown here is derived from an EMBL/GenBank/DDBJ whole genome shotgun (WGS) entry which is preliminary data.</text>
</comment>
<evidence type="ECO:0000256" key="5">
    <source>
        <dbReference type="SAM" id="Phobius"/>
    </source>
</evidence>
<evidence type="ECO:0000313" key="8">
    <source>
        <dbReference type="EMBL" id="MDZ5459830.1"/>
    </source>
</evidence>
<dbReference type="PROSITE" id="PS50111">
    <property type="entry name" value="CHEMOTAXIS_TRANSDUC_2"/>
    <property type="match status" value="1"/>
</dbReference>
<dbReference type="PANTHER" id="PTHR43531:SF14">
    <property type="entry name" value="METHYL-ACCEPTING CHEMOTAXIS PROTEIN I-RELATED"/>
    <property type="match status" value="1"/>
</dbReference>
<keyword evidence="9" id="KW-1185">Reference proteome</keyword>
<evidence type="ECO:0000259" key="6">
    <source>
        <dbReference type="PROSITE" id="PS50111"/>
    </source>
</evidence>
<evidence type="ECO:0000256" key="1">
    <source>
        <dbReference type="ARBA" id="ARBA00022481"/>
    </source>
</evidence>
<accession>A0ABU5ILQ2</accession>
<dbReference type="PROSITE" id="PS50885">
    <property type="entry name" value="HAMP"/>
    <property type="match status" value="1"/>
</dbReference>
<feature type="transmembrane region" description="Helical" evidence="5">
    <location>
        <begin position="189"/>
        <end position="210"/>
    </location>
</feature>
<protein>
    <submittedName>
        <fullName evidence="8">Methyl-accepting chemotaxis protein</fullName>
    </submittedName>
</protein>
<dbReference type="RefSeq" id="WP_322467462.1">
    <property type="nucleotide sequence ID" value="NZ_JAXOJX010000051.1"/>
</dbReference>
<evidence type="ECO:0000313" key="9">
    <source>
        <dbReference type="Proteomes" id="UP001293718"/>
    </source>
</evidence>
<keyword evidence="1" id="KW-0488">Methylation</keyword>
<dbReference type="SUPFAM" id="SSF58104">
    <property type="entry name" value="Methyl-accepting chemotaxis protein (MCP) signaling domain"/>
    <property type="match status" value="1"/>
</dbReference>
<dbReference type="InterPro" id="IPR051310">
    <property type="entry name" value="MCP_chemotaxis"/>
</dbReference>
<feature type="domain" description="HAMP" evidence="7">
    <location>
        <begin position="225"/>
        <end position="268"/>
    </location>
</feature>
<keyword evidence="5" id="KW-0812">Transmembrane</keyword>
<dbReference type="EMBL" id="JAXOJX010000051">
    <property type="protein sequence ID" value="MDZ5459830.1"/>
    <property type="molecule type" value="Genomic_DNA"/>
</dbReference>
<dbReference type="Gene3D" id="1.10.287.950">
    <property type="entry name" value="Methyl-accepting chemotaxis protein"/>
    <property type="match status" value="1"/>
</dbReference>
<dbReference type="SMART" id="SM00283">
    <property type="entry name" value="MA"/>
    <property type="match status" value="1"/>
</dbReference>
<feature type="compositionally biased region" description="Low complexity" evidence="4">
    <location>
        <begin position="565"/>
        <end position="583"/>
    </location>
</feature>
<feature type="transmembrane region" description="Helical" evidence="5">
    <location>
        <begin position="12"/>
        <end position="32"/>
    </location>
</feature>
<dbReference type="PANTHER" id="PTHR43531">
    <property type="entry name" value="PROTEIN ICFG"/>
    <property type="match status" value="1"/>
</dbReference>
<keyword evidence="3" id="KW-0807">Transducer</keyword>
<dbReference type="CDD" id="cd19411">
    <property type="entry name" value="MCP2201-like_sensor"/>
    <property type="match status" value="1"/>
</dbReference>